<dbReference type="Proteomes" id="UP000054107">
    <property type="component" value="Unassembled WGS sequence"/>
</dbReference>
<dbReference type="PROSITE" id="PS51322">
    <property type="entry name" value="UEV"/>
    <property type="match status" value="1"/>
</dbReference>
<evidence type="ECO:0000259" key="8">
    <source>
        <dbReference type="PROSITE" id="PS51322"/>
    </source>
</evidence>
<dbReference type="InterPro" id="IPR017916">
    <property type="entry name" value="SB_dom"/>
</dbReference>
<keyword evidence="3" id="KW-0813">Transport</keyword>
<organism evidence="9 10">
    <name type="scientific">Parasitella parasitica</name>
    <dbReference type="NCBI Taxonomy" id="35722"/>
    <lineage>
        <taxon>Eukaryota</taxon>
        <taxon>Fungi</taxon>
        <taxon>Fungi incertae sedis</taxon>
        <taxon>Mucoromycota</taxon>
        <taxon>Mucoromycotina</taxon>
        <taxon>Mucoromycetes</taxon>
        <taxon>Mucorales</taxon>
        <taxon>Mucorineae</taxon>
        <taxon>Mucoraceae</taxon>
        <taxon>Parasitella</taxon>
    </lineage>
</organism>
<evidence type="ECO:0000256" key="7">
    <source>
        <dbReference type="SAM" id="MobiDB-lite"/>
    </source>
</evidence>
<evidence type="ECO:0000256" key="6">
    <source>
        <dbReference type="ARBA" id="ARBA00023054"/>
    </source>
</evidence>
<feature type="domain" description="UEV" evidence="8">
    <location>
        <begin position="1"/>
        <end position="132"/>
    </location>
</feature>
<evidence type="ECO:0000256" key="2">
    <source>
        <dbReference type="ARBA" id="ARBA00009594"/>
    </source>
</evidence>
<dbReference type="CDD" id="cd11685">
    <property type="entry name" value="UEV_TSG101-like"/>
    <property type="match status" value="1"/>
</dbReference>
<evidence type="ECO:0000313" key="10">
    <source>
        <dbReference type="Proteomes" id="UP000054107"/>
    </source>
</evidence>
<name>A0A0B7NQD5_9FUNG</name>
<dbReference type="AlphaFoldDB" id="A0A0B7NQD5"/>
<dbReference type="STRING" id="35722.A0A0B7NQD5"/>
<dbReference type="InterPro" id="IPR052070">
    <property type="entry name" value="ESCRT-I_UEV_domain"/>
</dbReference>
<gene>
    <name evidence="9" type="primary">PARPA_11821.1 scaffold 44631</name>
</gene>
<comment type="similarity">
    <text evidence="2">Belongs to the ubiquitin-conjugating enzyme family. UEV subfamily.</text>
</comment>
<keyword evidence="6" id="KW-0175">Coiled coil</keyword>
<feature type="compositionally biased region" description="Low complexity" evidence="7">
    <location>
        <begin position="151"/>
        <end position="163"/>
    </location>
</feature>
<dbReference type="SUPFAM" id="SSF54495">
    <property type="entry name" value="UBC-like"/>
    <property type="match status" value="1"/>
</dbReference>
<dbReference type="GO" id="GO:0015031">
    <property type="term" value="P:protein transport"/>
    <property type="evidence" value="ECO:0007669"/>
    <property type="project" value="UniProtKB-KW"/>
</dbReference>
<dbReference type="GO" id="GO:0072666">
    <property type="term" value="P:establishment of protein localization to vacuole"/>
    <property type="evidence" value="ECO:0007669"/>
    <property type="project" value="UniProtKB-ARBA"/>
</dbReference>
<dbReference type="GO" id="GO:0043130">
    <property type="term" value="F:ubiquitin binding"/>
    <property type="evidence" value="ECO:0007669"/>
    <property type="project" value="TreeGrafter"/>
</dbReference>
<dbReference type="Gene3D" id="3.10.110.10">
    <property type="entry name" value="Ubiquitin Conjugating Enzyme"/>
    <property type="match status" value="1"/>
</dbReference>
<keyword evidence="4" id="KW-0967">Endosome</keyword>
<feature type="compositionally biased region" description="Polar residues" evidence="7">
    <location>
        <begin position="164"/>
        <end position="173"/>
    </location>
</feature>
<keyword evidence="5" id="KW-0653">Protein transport</keyword>
<sequence length="677" mass="76677">MDIKSWLRTVLQHYQDPDRTFRDVDAVLQTYLSLKPKMDTYTSNDGHTELLLCLHGTVPITYRSIPYNIPVAFWIPKEYPKASPIPFVKPTANMMIREDQAGQAIKLKHTFLELVAILQQVFAQEPPVYTKPTSIVGSPQVQPDSLLDKASNSQQQRQSMPSQPITNGNSAISHPSPDMLKWMGESTALYNMNQGLASMDLNNNLTKSTSLPAIVSMPYPQLAQTPTSRPGNGNGNVIIDKSNTHSNINGYSIQETLYRKVTDKLQQYNVSISGDMDRLLLQNRQLNEGEISIDQEFRALNDIKERLKYNNLILESKSKEINLVIEKVNGMPDVQVDEALCGTTLVTNQLFELVADDNAISDTVYFLAKALNSERIDLAQFMKGTWNELLGRQTHKHTATCRRRKGNQIMPMSATKILRPLNQETDSQITEEELVQLKPKFTAIKKFLEANTDSLITFHKTFDEFLQQIQVTSAEAYFRCIRATLKTVKVFIKHQPGEILINNYNRKILDSFRSAASAYFNVSEISAKEAAYKICRLRMSKASVGYIFIPTAIPELRQKIISKKADLATQDLQSVDCLQFKLIEHYIARSRMFKHLNLAQFAAYFAISPNKTATVSNLHAIDLPKDEDCVSNTDFSGESGKWYQLKVGSPQMYMRRRRSSSNERATKMIYMHISSGG</sequence>
<dbReference type="Pfam" id="PF05743">
    <property type="entry name" value="UEV"/>
    <property type="match status" value="1"/>
</dbReference>
<accession>A0A0B7NQD5</accession>
<evidence type="ECO:0000313" key="9">
    <source>
        <dbReference type="EMBL" id="CEP17523.1"/>
    </source>
</evidence>
<proteinExistence type="inferred from homology"/>
<reference evidence="9 10" key="1">
    <citation type="submission" date="2014-09" db="EMBL/GenBank/DDBJ databases">
        <authorList>
            <person name="Ellenberger Sabrina"/>
        </authorList>
    </citation>
    <scope>NUCLEOTIDE SEQUENCE [LARGE SCALE GENOMIC DNA]</scope>
    <source>
        <strain evidence="9 10">CBS 412.66</strain>
    </source>
</reference>
<dbReference type="GO" id="GO:0043162">
    <property type="term" value="P:ubiquitin-dependent protein catabolic process via the multivesicular body sorting pathway"/>
    <property type="evidence" value="ECO:0007669"/>
    <property type="project" value="UniProtKB-ARBA"/>
</dbReference>
<evidence type="ECO:0000256" key="4">
    <source>
        <dbReference type="ARBA" id="ARBA00022753"/>
    </source>
</evidence>
<dbReference type="PANTHER" id="PTHR23306">
    <property type="entry name" value="TUMOR SUSCEPTIBILITY GENE 101 PROTEIN-RELATED"/>
    <property type="match status" value="1"/>
</dbReference>
<feature type="compositionally biased region" description="Polar residues" evidence="7">
    <location>
        <begin position="133"/>
        <end position="143"/>
    </location>
</feature>
<dbReference type="OrthoDB" id="306304at2759"/>
<comment type="subcellular location">
    <subcellularLocation>
        <location evidence="1">Endosome</location>
    </subcellularLocation>
</comment>
<dbReference type="Pfam" id="PF09454">
    <property type="entry name" value="Vps23_core"/>
    <property type="match status" value="1"/>
</dbReference>
<keyword evidence="10" id="KW-1185">Reference proteome</keyword>
<evidence type="ECO:0000256" key="1">
    <source>
        <dbReference type="ARBA" id="ARBA00004177"/>
    </source>
</evidence>
<dbReference type="InterPro" id="IPR008883">
    <property type="entry name" value="UEV_N"/>
</dbReference>
<dbReference type="InterPro" id="IPR037202">
    <property type="entry name" value="ESCRT_assembly_dom"/>
</dbReference>
<evidence type="ECO:0000256" key="5">
    <source>
        <dbReference type="ARBA" id="ARBA00022927"/>
    </source>
</evidence>
<dbReference type="Gene3D" id="6.10.140.820">
    <property type="match status" value="1"/>
</dbReference>
<dbReference type="EMBL" id="LN733691">
    <property type="protein sequence ID" value="CEP17523.1"/>
    <property type="molecule type" value="Genomic_DNA"/>
</dbReference>
<evidence type="ECO:0000256" key="3">
    <source>
        <dbReference type="ARBA" id="ARBA00022448"/>
    </source>
</evidence>
<feature type="region of interest" description="Disordered" evidence="7">
    <location>
        <begin position="133"/>
        <end position="178"/>
    </location>
</feature>
<dbReference type="GO" id="GO:0000813">
    <property type="term" value="C:ESCRT I complex"/>
    <property type="evidence" value="ECO:0007669"/>
    <property type="project" value="TreeGrafter"/>
</dbReference>
<dbReference type="InterPro" id="IPR016135">
    <property type="entry name" value="UBQ-conjugating_enzyme/RWD"/>
</dbReference>
<dbReference type="PANTHER" id="PTHR23306:SF3">
    <property type="entry name" value="TUMOR SUPPRESSOR PROTEIN 101"/>
    <property type="match status" value="1"/>
</dbReference>
<dbReference type="SUPFAM" id="SSF140111">
    <property type="entry name" value="Endosomal sorting complex assembly domain"/>
    <property type="match status" value="1"/>
</dbReference>
<protein>
    <recommendedName>
        <fullName evidence="8">UEV domain-containing protein</fullName>
    </recommendedName>
</protein>